<dbReference type="Proteomes" id="UP000632740">
    <property type="component" value="Unassembled WGS sequence"/>
</dbReference>
<sequence length="398" mass="42649">MAHHCSRLVTVGAITVLALSGCTSDGGDGGASGAPPTIQALDTIGEGEGEVNILAWAGYAEDGSTDPAVDWVTPFEQQTGCQANVQVADTSDSMFEKMGTGDFDVVSASGDSSLRMIYAGKVAPVNTDLFTHYLEVPEFQRLQAWNSVDGVPYGMPHGWGAQLMAYRSDVVTPAPTSWDVVFDPSSPYSGKITDYDSPTDGIAAAAVYLMSTQPDLGIENPYALDQDQFDAAVELLKAQQPHVGSYWASYTDAQKALENGSTVVGSTWQIIVNLAQADAAPVASVLPDEGATGWADTWMVDAKSPHPNCAYEWINWVTSPEVQAQVAEWFGEAPANVKACGLTTEPTHCDTYHADDADFFSKIWFWTTPQSTCLDGRTDVKCVPYAEWGKAWSEVKNG</sequence>
<keyword evidence="3" id="KW-0732">Signal</keyword>
<evidence type="ECO:0000313" key="5">
    <source>
        <dbReference type="EMBL" id="GIG20237.1"/>
    </source>
</evidence>
<protein>
    <submittedName>
        <fullName evidence="5">Spermidine/putrescine ABC transporter substrate-binding protein</fullName>
    </submittedName>
</protein>
<dbReference type="PROSITE" id="PS51257">
    <property type="entry name" value="PROKAR_LIPOPROTEIN"/>
    <property type="match status" value="1"/>
</dbReference>
<dbReference type="PANTHER" id="PTHR30222">
    <property type="entry name" value="SPERMIDINE/PUTRESCINE-BINDING PERIPLASMIC PROTEIN"/>
    <property type="match status" value="1"/>
</dbReference>
<dbReference type="AlphaFoldDB" id="A0A919P157"/>
<comment type="subcellular location">
    <subcellularLocation>
        <location evidence="1">Periplasm</location>
    </subcellularLocation>
</comment>
<dbReference type="GO" id="GO:0019808">
    <property type="term" value="F:polyamine binding"/>
    <property type="evidence" value="ECO:0007669"/>
    <property type="project" value="InterPro"/>
</dbReference>
<evidence type="ECO:0000256" key="3">
    <source>
        <dbReference type="ARBA" id="ARBA00022729"/>
    </source>
</evidence>
<dbReference type="Gene3D" id="3.40.190.10">
    <property type="entry name" value="Periplasmic binding protein-like II"/>
    <property type="match status" value="2"/>
</dbReference>
<dbReference type="PANTHER" id="PTHR30222:SF18">
    <property type="entry name" value="BIFUNCTIONAL POLYHYDROXYBUTYRATE SYNTHASE _ ABC TRANSPORTER PERIPLASMIC BINDING PROTEIN-RELATED"/>
    <property type="match status" value="1"/>
</dbReference>
<evidence type="ECO:0000256" key="1">
    <source>
        <dbReference type="ARBA" id="ARBA00004418"/>
    </source>
</evidence>
<reference evidence="5" key="1">
    <citation type="submission" date="2021-01" db="EMBL/GenBank/DDBJ databases">
        <title>Whole genome shotgun sequence of Cellulomonas chitinilytica NBRC 110799.</title>
        <authorList>
            <person name="Komaki H."/>
            <person name="Tamura T."/>
        </authorList>
    </citation>
    <scope>NUCLEOTIDE SEQUENCE</scope>
    <source>
        <strain evidence="5">NBRC 110799</strain>
    </source>
</reference>
<dbReference type="InterPro" id="IPR001188">
    <property type="entry name" value="Sperm_putr-bd"/>
</dbReference>
<dbReference type="PRINTS" id="PR00909">
    <property type="entry name" value="SPERMDNBNDNG"/>
</dbReference>
<organism evidence="5 6">
    <name type="scientific">Cellulomonas chitinilytica</name>
    <dbReference type="NCBI Taxonomy" id="398759"/>
    <lineage>
        <taxon>Bacteria</taxon>
        <taxon>Bacillati</taxon>
        <taxon>Actinomycetota</taxon>
        <taxon>Actinomycetes</taxon>
        <taxon>Micrococcales</taxon>
        <taxon>Cellulomonadaceae</taxon>
        <taxon>Cellulomonas</taxon>
    </lineage>
</organism>
<evidence type="ECO:0000313" key="6">
    <source>
        <dbReference type="Proteomes" id="UP000632740"/>
    </source>
</evidence>
<dbReference type="SUPFAM" id="SSF53850">
    <property type="entry name" value="Periplasmic binding protein-like II"/>
    <property type="match status" value="1"/>
</dbReference>
<dbReference type="Pfam" id="PF13416">
    <property type="entry name" value="SBP_bac_8"/>
    <property type="match status" value="1"/>
</dbReference>
<proteinExistence type="predicted"/>
<keyword evidence="6" id="KW-1185">Reference proteome</keyword>
<dbReference type="EMBL" id="BONK01000003">
    <property type="protein sequence ID" value="GIG20237.1"/>
    <property type="molecule type" value="Genomic_DNA"/>
</dbReference>
<dbReference type="InterPro" id="IPR006059">
    <property type="entry name" value="SBP"/>
</dbReference>
<accession>A0A919P157</accession>
<keyword evidence="2" id="KW-0813">Transport</keyword>
<name>A0A919P157_9CELL</name>
<keyword evidence="4" id="KW-0574">Periplasm</keyword>
<evidence type="ECO:0000256" key="4">
    <source>
        <dbReference type="ARBA" id="ARBA00022764"/>
    </source>
</evidence>
<dbReference type="GO" id="GO:0042597">
    <property type="term" value="C:periplasmic space"/>
    <property type="evidence" value="ECO:0007669"/>
    <property type="project" value="UniProtKB-SubCell"/>
</dbReference>
<dbReference type="RefSeq" id="WP_203749353.1">
    <property type="nucleotide sequence ID" value="NZ_BONK01000003.1"/>
</dbReference>
<comment type="caution">
    <text evidence="5">The sequence shown here is derived from an EMBL/GenBank/DDBJ whole genome shotgun (WGS) entry which is preliminary data.</text>
</comment>
<dbReference type="GO" id="GO:0015846">
    <property type="term" value="P:polyamine transport"/>
    <property type="evidence" value="ECO:0007669"/>
    <property type="project" value="InterPro"/>
</dbReference>
<gene>
    <name evidence="5" type="ORF">Cch01nite_09610</name>
</gene>
<evidence type="ECO:0000256" key="2">
    <source>
        <dbReference type="ARBA" id="ARBA00022448"/>
    </source>
</evidence>